<dbReference type="EMBL" id="QZCG01000016">
    <property type="protein sequence ID" value="RJE82386.1"/>
    <property type="molecule type" value="Genomic_DNA"/>
</dbReference>
<feature type="transmembrane region" description="Helical" evidence="8">
    <location>
        <begin position="283"/>
        <end position="303"/>
    </location>
</feature>
<evidence type="ECO:0000256" key="6">
    <source>
        <dbReference type="ARBA" id="ARBA00022989"/>
    </source>
</evidence>
<evidence type="ECO:0000256" key="2">
    <source>
        <dbReference type="ARBA" id="ARBA00010100"/>
    </source>
</evidence>
<feature type="transmembrane region" description="Helical" evidence="8">
    <location>
        <begin position="446"/>
        <end position="465"/>
    </location>
</feature>
<dbReference type="Pfam" id="PF02652">
    <property type="entry name" value="Lactate_perm"/>
    <property type="match status" value="1"/>
</dbReference>
<reference evidence="11" key="1">
    <citation type="submission" date="2018-09" db="EMBL/GenBank/DDBJ databases">
        <title>Acidovorax cavernicola nov. sp. isolated from Gruta de las Maravillas (Aracena, Spain).</title>
        <authorList>
            <person name="Jurado V."/>
            <person name="Gutierrez-Patricio S."/>
            <person name="Gonzalez-Pimentel J.L."/>
            <person name="Miller A.Z."/>
            <person name="Laiz L."/>
            <person name="Saiz-Jimenez C."/>
        </authorList>
    </citation>
    <scope>NUCLEOTIDE SEQUENCE [LARGE SCALE GENOMIC DNA]</scope>
    <source>
        <strain evidence="11">1011MAR3C25</strain>
    </source>
</reference>
<keyword evidence="4" id="KW-1003">Cell membrane</keyword>
<keyword evidence="7 8" id="KW-0472">Membrane</keyword>
<feature type="transmembrane region" description="Helical" evidence="8">
    <location>
        <begin position="153"/>
        <end position="180"/>
    </location>
</feature>
<evidence type="ECO:0000256" key="5">
    <source>
        <dbReference type="ARBA" id="ARBA00022692"/>
    </source>
</evidence>
<dbReference type="AlphaFoldDB" id="A0A418SN45"/>
<feature type="transmembrane region" description="Helical" evidence="8">
    <location>
        <begin position="485"/>
        <end position="510"/>
    </location>
</feature>
<dbReference type="InterPro" id="IPR003804">
    <property type="entry name" value="Lactate_perm"/>
</dbReference>
<dbReference type="PANTHER" id="PTHR30003:SF0">
    <property type="entry name" value="GLYCOLATE PERMEASE GLCA-RELATED"/>
    <property type="match status" value="1"/>
</dbReference>
<dbReference type="GO" id="GO:0015129">
    <property type="term" value="F:lactate transmembrane transporter activity"/>
    <property type="evidence" value="ECO:0007669"/>
    <property type="project" value="UniProtKB-UniRule"/>
</dbReference>
<feature type="transmembrane region" description="Helical" evidence="8">
    <location>
        <begin position="563"/>
        <end position="585"/>
    </location>
</feature>
<feature type="transmembrane region" description="Helical" evidence="8">
    <location>
        <begin position="228"/>
        <end position="250"/>
    </location>
</feature>
<evidence type="ECO:0000256" key="9">
    <source>
        <dbReference type="SAM" id="MobiDB-lite"/>
    </source>
</evidence>
<evidence type="ECO:0000256" key="1">
    <source>
        <dbReference type="ARBA" id="ARBA00004651"/>
    </source>
</evidence>
<evidence type="ECO:0000313" key="11">
    <source>
        <dbReference type="Proteomes" id="UP000284202"/>
    </source>
</evidence>
<dbReference type="GO" id="GO:0015295">
    <property type="term" value="F:solute:proton symporter activity"/>
    <property type="evidence" value="ECO:0007669"/>
    <property type="project" value="TreeGrafter"/>
</dbReference>
<feature type="transmembrane region" description="Helical" evidence="8">
    <location>
        <begin position="187"/>
        <end position="213"/>
    </location>
</feature>
<organism evidence="10 11">
    <name type="scientific">Paracoccus onubensis</name>
    <dbReference type="NCBI Taxonomy" id="1675788"/>
    <lineage>
        <taxon>Bacteria</taxon>
        <taxon>Pseudomonadati</taxon>
        <taxon>Pseudomonadota</taxon>
        <taxon>Alphaproteobacteria</taxon>
        <taxon>Rhodobacterales</taxon>
        <taxon>Paracoccaceae</taxon>
        <taxon>Paracoccus</taxon>
    </lineage>
</organism>
<gene>
    <name evidence="10" type="ORF">D3P04_19830</name>
</gene>
<feature type="region of interest" description="Disordered" evidence="9">
    <location>
        <begin position="314"/>
        <end position="336"/>
    </location>
</feature>
<feature type="transmembrane region" description="Helical" evidence="8">
    <location>
        <begin position="106"/>
        <end position="124"/>
    </location>
</feature>
<proteinExistence type="inferred from homology"/>
<keyword evidence="5 8" id="KW-0812">Transmembrane</keyword>
<comment type="subcellular location">
    <subcellularLocation>
        <location evidence="8">Cell inner membrane</location>
        <topology evidence="8">Multi-pass membrane protein</topology>
    </subcellularLocation>
    <subcellularLocation>
        <location evidence="1">Cell membrane</location>
        <topology evidence="1">Multi-pass membrane protein</topology>
    </subcellularLocation>
</comment>
<feature type="transmembrane region" description="Helical" evidence="8">
    <location>
        <begin position="47"/>
        <end position="72"/>
    </location>
</feature>
<feature type="transmembrane region" description="Helical" evidence="8">
    <location>
        <begin position="354"/>
        <end position="373"/>
    </location>
</feature>
<name>A0A418SN45_9RHOB</name>
<dbReference type="Proteomes" id="UP000284202">
    <property type="component" value="Unassembled WGS sequence"/>
</dbReference>
<keyword evidence="8" id="KW-0997">Cell inner membrane</keyword>
<feature type="transmembrane region" description="Helical" evidence="8">
    <location>
        <begin position="407"/>
        <end position="425"/>
    </location>
</feature>
<feature type="transmembrane region" description="Helical" evidence="8">
    <location>
        <begin position="257"/>
        <end position="277"/>
    </location>
</feature>
<evidence type="ECO:0000256" key="4">
    <source>
        <dbReference type="ARBA" id="ARBA00022475"/>
    </source>
</evidence>
<comment type="similarity">
    <text evidence="2 8">Belongs to the lactate permease family.</text>
</comment>
<protein>
    <recommendedName>
        <fullName evidence="8">L-lactate permease</fullName>
    </recommendedName>
</protein>
<keyword evidence="3 8" id="KW-0813">Transport</keyword>
<keyword evidence="11" id="KW-1185">Reference proteome</keyword>
<evidence type="ECO:0000256" key="3">
    <source>
        <dbReference type="ARBA" id="ARBA00022448"/>
    </source>
</evidence>
<keyword evidence="6 8" id="KW-1133">Transmembrane helix</keyword>
<accession>A0A418SN45</accession>
<evidence type="ECO:0000256" key="7">
    <source>
        <dbReference type="ARBA" id="ARBA00023136"/>
    </source>
</evidence>
<dbReference type="PANTHER" id="PTHR30003">
    <property type="entry name" value="L-LACTATE PERMEASE"/>
    <property type="match status" value="1"/>
</dbReference>
<evidence type="ECO:0000313" key="10">
    <source>
        <dbReference type="EMBL" id="RJE82386.1"/>
    </source>
</evidence>
<evidence type="ECO:0000256" key="8">
    <source>
        <dbReference type="RuleBase" id="RU365092"/>
    </source>
</evidence>
<feature type="transmembrane region" description="Helical" evidence="8">
    <location>
        <begin position="78"/>
        <end position="94"/>
    </location>
</feature>
<comment type="function">
    <text evidence="8">Uptake of L-lactate across the membrane. Can also transport D-lactate and glycolate.</text>
</comment>
<dbReference type="GO" id="GO:0005886">
    <property type="term" value="C:plasma membrane"/>
    <property type="evidence" value="ECO:0007669"/>
    <property type="project" value="UniProtKB-SubCell"/>
</dbReference>
<dbReference type="OrthoDB" id="9761056at2"/>
<comment type="caution">
    <text evidence="10">The sequence shown here is derived from an EMBL/GenBank/DDBJ whole genome shotgun (WGS) entry which is preliminary data.</text>
</comment>
<feature type="transmembrane region" description="Helical" evidence="8">
    <location>
        <begin position="522"/>
        <end position="543"/>
    </location>
</feature>
<sequence>MPPQSGSTRIMAFCRAQQTRAERGSQRAGDAKGGGVKKWEEIMELPVTIISWLTAALPLLILLVLMLAGRWGAAEAGPVSWLIAVGMAWFYFGASAETIGFESVKGVWSAITVLYVVWASILIYEVSDEGGAFERLRHGIADVLPDPLVQVMAFGWAFASFLQGVTGFGVPIAVCAPLLVGIGVRPLYAVIIPLIGHAWNNTFGTLGVAWLGLKEVTAMEPLLAAQTALYAAAFIWILNALGGILVCWLYDRARGVWHGLPIIVVMSAIQGGLTLALSQWNDVLNGFVASSVAFAALFVLARLPRYRAEKPRTSSVFTKEAREGTGHDGGGTGSDPQDAAAIASPRALTLNQAFIPYYALVLITFAILLVSPLKNSLSAFAFGVDFPETVTDLGFVRDATSVSMAPFTHAGSFLLASALIGYVAFRRIGVMKQGSFGRIVRNTVDKSIPSTIAVIALIAMSNVMAGSGAIEVLAHGAAAATGPAYGFLAPVVGGLGAFMTTSNLASNLLFGTFQSSTADATGLLKPAILGAQTAGGAAGNMIAPGNVLLGTTTAGILGREGEVLRVTIPLFTIVALLIGAVVFLVA</sequence>